<gene>
    <name evidence="6" type="ORF">ASZ90_020300</name>
</gene>
<feature type="domain" description="PDZ" evidence="5">
    <location>
        <begin position="86"/>
        <end position="147"/>
    </location>
</feature>
<dbReference type="GO" id="GO:0004175">
    <property type="term" value="F:endopeptidase activity"/>
    <property type="evidence" value="ECO:0007669"/>
    <property type="project" value="TreeGrafter"/>
</dbReference>
<evidence type="ECO:0000259" key="5">
    <source>
        <dbReference type="PROSITE" id="PS50106"/>
    </source>
</evidence>
<evidence type="ECO:0000256" key="4">
    <source>
        <dbReference type="ARBA" id="ARBA00022825"/>
    </source>
</evidence>
<reference evidence="6" key="1">
    <citation type="journal article" date="2015" name="Proc. Natl. Acad. Sci. U.S.A.">
        <title>Networks of energetic and metabolic interactions define dynamics in microbial communities.</title>
        <authorList>
            <person name="Embree M."/>
            <person name="Liu J.K."/>
            <person name="Al-Bassam M.M."/>
            <person name="Zengler K."/>
        </authorList>
    </citation>
    <scope>NUCLEOTIDE SEQUENCE</scope>
</reference>
<dbReference type="InterPro" id="IPR004447">
    <property type="entry name" value="Peptidase_S41A"/>
</dbReference>
<dbReference type="GO" id="GO:0006508">
    <property type="term" value="P:proteolysis"/>
    <property type="evidence" value="ECO:0007669"/>
    <property type="project" value="UniProtKB-KW"/>
</dbReference>
<keyword evidence="3" id="KW-0378">Hydrolase</keyword>
<evidence type="ECO:0000256" key="2">
    <source>
        <dbReference type="ARBA" id="ARBA00022670"/>
    </source>
</evidence>
<dbReference type="InterPro" id="IPR041489">
    <property type="entry name" value="PDZ_6"/>
</dbReference>
<dbReference type="InterPro" id="IPR001478">
    <property type="entry name" value="PDZ"/>
</dbReference>
<dbReference type="GO" id="GO:0007165">
    <property type="term" value="P:signal transduction"/>
    <property type="evidence" value="ECO:0007669"/>
    <property type="project" value="TreeGrafter"/>
</dbReference>
<dbReference type="SUPFAM" id="SSF52096">
    <property type="entry name" value="ClpP/crotonase"/>
    <property type="match status" value="1"/>
</dbReference>
<dbReference type="EMBL" id="LNQE01001924">
    <property type="protein sequence ID" value="KUG02347.1"/>
    <property type="molecule type" value="Genomic_DNA"/>
</dbReference>
<comment type="caution">
    <text evidence="6">The sequence shown here is derived from an EMBL/GenBank/DDBJ whole genome shotgun (WGS) entry which is preliminary data.</text>
</comment>
<accession>A0A0W8E163</accession>
<evidence type="ECO:0000256" key="1">
    <source>
        <dbReference type="ARBA" id="ARBA00009179"/>
    </source>
</evidence>
<dbReference type="InterPro" id="IPR005151">
    <property type="entry name" value="Tail-specific_protease"/>
</dbReference>
<dbReference type="Pfam" id="PF17820">
    <property type="entry name" value="PDZ_6"/>
    <property type="match status" value="1"/>
</dbReference>
<comment type="similarity">
    <text evidence="1">Belongs to the peptidase S41A family.</text>
</comment>
<dbReference type="Gene3D" id="3.30.750.44">
    <property type="match status" value="1"/>
</dbReference>
<dbReference type="SUPFAM" id="SSF50156">
    <property type="entry name" value="PDZ domain-like"/>
    <property type="match status" value="1"/>
</dbReference>
<dbReference type="Gene3D" id="3.90.226.10">
    <property type="entry name" value="2-enoyl-CoA Hydratase, Chain A, domain 1"/>
    <property type="match status" value="1"/>
</dbReference>
<protein>
    <submittedName>
        <fullName evidence="6">Carboxyl-terminal protease</fullName>
    </submittedName>
</protein>
<dbReference type="GO" id="GO:0008236">
    <property type="term" value="F:serine-type peptidase activity"/>
    <property type="evidence" value="ECO:0007669"/>
    <property type="project" value="UniProtKB-KW"/>
</dbReference>
<keyword evidence="2 6" id="KW-0645">Protease</keyword>
<dbReference type="InterPro" id="IPR036034">
    <property type="entry name" value="PDZ_sf"/>
</dbReference>
<dbReference type="Gene3D" id="2.30.42.10">
    <property type="match status" value="1"/>
</dbReference>
<dbReference type="CDD" id="cd07560">
    <property type="entry name" value="Peptidase_S41_CPP"/>
    <property type="match status" value="1"/>
</dbReference>
<dbReference type="AlphaFoldDB" id="A0A0W8E163"/>
<dbReference type="PANTHER" id="PTHR32060:SF30">
    <property type="entry name" value="CARBOXY-TERMINAL PROCESSING PROTEASE CTPA"/>
    <property type="match status" value="1"/>
</dbReference>
<dbReference type="PROSITE" id="PS50106">
    <property type="entry name" value="PDZ"/>
    <property type="match status" value="1"/>
</dbReference>
<proteinExistence type="inferred from homology"/>
<dbReference type="InterPro" id="IPR029045">
    <property type="entry name" value="ClpP/crotonase-like_dom_sf"/>
</dbReference>
<keyword evidence="4" id="KW-0720">Serine protease</keyword>
<dbReference type="GO" id="GO:0030288">
    <property type="term" value="C:outer membrane-bounded periplasmic space"/>
    <property type="evidence" value="ECO:0007669"/>
    <property type="project" value="TreeGrafter"/>
</dbReference>
<name>A0A0W8E163_9ZZZZ</name>
<sequence>MIKYSRLKLGLLLAISVLLVFPHLLLAAPDPVFDEVKALVEAFYVDPVDAKQLNVNSSQELLAKLGDEYSLYMTAAEFEEFMGSIEGQYAGIGVYLNGQMLPEGIEVSGIIGGSPAEKAGLKAGDVIVRIDQKIVGGLDLDTVCGMLLGPAGTRVQIEVKTGQLNRNFTLFRQIINIPVVNSSRMDFNTAYIDIDSFSEEADQDLADTMASCRKDGADKWIIDLRGNPGGYIDSAIEMAGIFIGPGVVTVLEERDTVTSYRTDHPQVQASEPVIILIDENSASASEILAAALRDHRKAILLGSTTYGKGTVQEIYPLSNGDWLKLTTARFYSPLGIPINGIGVDPDLPLDSKNIIKAAELLLSDPPDGGAGSYELQANGHGFVVDLALARSPQYWEVWGDVTGQLQYLPAYKGAGGERYDLLTTSQVQDRTALYYPNASSIGSIDNYSPGRDIVLYISQESGAGWNADNIEMLNSATGEQLEVAVEVSADKFVRIKPFANLLPGEYWVIFNDGQQEDFLARIGVQQ</sequence>
<dbReference type="Pfam" id="PF03572">
    <property type="entry name" value="Peptidase_S41"/>
    <property type="match status" value="1"/>
</dbReference>
<dbReference type="SMART" id="SM00245">
    <property type="entry name" value="TSPc"/>
    <property type="match status" value="1"/>
</dbReference>
<evidence type="ECO:0000256" key="3">
    <source>
        <dbReference type="ARBA" id="ARBA00022801"/>
    </source>
</evidence>
<organism evidence="6">
    <name type="scientific">hydrocarbon metagenome</name>
    <dbReference type="NCBI Taxonomy" id="938273"/>
    <lineage>
        <taxon>unclassified sequences</taxon>
        <taxon>metagenomes</taxon>
        <taxon>ecological metagenomes</taxon>
    </lineage>
</organism>
<evidence type="ECO:0000313" key="6">
    <source>
        <dbReference type="EMBL" id="KUG02347.1"/>
    </source>
</evidence>
<dbReference type="PANTHER" id="PTHR32060">
    <property type="entry name" value="TAIL-SPECIFIC PROTEASE"/>
    <property type="match status" value="1"/>
</dbReference>
<dbReference type="SMART" id="SM00228">
    <property type="entry name" value="PDZ"/>
    <property type="match status" value="1"/>
</dbReference>
<dbReference type="NCBIfam" id="TIGR00225">
    <property type="entry name" value="prc"/>
    <property type="match status" value="1"/>
</dbReference>
<dbReference type="CDD" id="cd06782">
    <property type="entry name" value="cpPDZ_CPP-like"/>
    <property type="match status" value="1"/>
</dbReference>